<evidence type="ECO:0000256" key="1">
    <source>
        <dbReference type="SAM" id="Phobius"/>
    </source>
</evidence>
<comment type="caution">
    <text evidence="2">The sequence shown here is derived from an EMBL/GenBank/DDBJ whole genome shotgun (WGS) entry which is preliminary data.</text>
</comment>
<dbReference type="Proteomes" id="UP000035425">
    <property type="component" value="Unassembled WGS sequence"/>
</dbReference>
<dbReference type="RefSeq" id="WP_052914650.1">
    <property type="nucleotide sequence ID" value="NZ_JWIO01000019.1"/>
</dbReference>
<keyword evidence="1" id="KW-0812">Transmembrane</keyword>
<evidence type="ECO:0000313" key="3">
    <source>
        <dbReference type="Proteomes" id="UP000035425"/>
    </source>
</evidence>
<feature type="transmembrane region" description="Helical" evidence="1">
    <location>
        <begin position="57"/>
        <end position="78"/>
    </location>
</feature>
<feature type="transmembrane region" description="Helical" evidence="1">
    <location>
        <begin position="25"/>
        <end position="45"/>
    </location>
</feature>
<gene>
    <name evidence="2" type="ORF">FrCorBMG51_13455</name>
</gene>
<reference evidence="2 3" key="1">
    <citation type="submission" date="2014-12" db="EMBL/GenBank/DDBJ databases">
        <title>Frankia sp. BMG5.1 draft genome.</title>
        <authorList>
            <person name="Gtari M."/>
            <person name="Ghodhbane-Gtari F."/>
            <person name="Nouioui I."/>
            <person name="Ktari A."/>
            <person name="Hezbri K."/>
            <person name="Mimouni W."/>
            <person name="Sbissi I."/>
            <person name="Ayari A."/>
            <person name="Yamanaka T."/>
            <person name="Normand P."/>
            <person name="Tisa L.S."/>
            <person name="Boudabous A."/>
        </authorList>
    </citation>
    <scope>NUCLEOTIDE SEQUENCE [LARGE SCALE GENOMIC DNA]</scope>
    <source>
        <strain evidence="2 3">BMG5.1</strain>
    </source>
</reference>
<organism evidence="2 3">
    <name type="scientific">Protofrankia coriariae</name>
    <dbReference type="NCBI Taxonomy" id="1562887"/>
    <lineage>
        <taxon>Bacteria</taxon>
        <taxon>Bacillati</taxon>
        <taxon>Actinomycetota</taxon>
        <taxon>Actinomycetes</taxon>
        <taxon>Frankiales</taxon>
        <taxon>Frankiaceae</taxon>
        <taxon>Protofrankia</taxon>
    </lineage>
</organism>
<accession>A0ABR5F335</accession>
<keyword evidence="1" id="KW-0472">Membrane</keyword>
<evidence type="ECO:0000313" key="2">
    <source>
        <dbReference type="EMBL" id="KLL11124.1"/>
    </source>
</evidence>
<keyword evidence="1" id="KW-1133">Transmembrane helix</keyword>
<dbReference type="EMBL" id="JWIO01000019">
    <property type="protein sequence ID" value="KLL11124.1"/>
    <property type="molecule type" value="Genomic_DNA"/>
</dbReference>
<proteinExistence type="predicted"/>
<keyword evidence="3" id="KW-1185">Reference proteome</keyword>
<sequence length="176" mass="18122">MDTQPAGGQHPRPTPRVVVGILRAVRGWLIAVTGGVLLFGCYLGVSAETDPGRQLPYFVSGGLGGLALVFLGSALLVADQIDAAAKGRGRLDRQVEELHTLIVAAASVPAPAVTTVTDQAAAGQDDGGLFAVPAGRTYHRRTCEMIASKPAQPVDSTQIAARGLTPCTICEPKIAA</sequence>
<name>A0ABR5F335_9ACTN</name>
<protein>
    <submittedName>
        <fullName evidence="2">Uncharacterized protein</fullName>
    </submittedName>
</protein>